<evidence type="ECO:0000313" key="4">
    <source>
        <dbReference type="Proteomes" id="UP000189339"/>
    </source>
</evidence>
<dbReference type="Proteomes" id="UP000189339">
    <property type="component" value="Unassembled WGS sequence"/>
</dbReference>
<sequence>MDERDTDRPLTLKLGNEELVIRRRYEVLSIANDFFIAIWFLIGSLLFLFPAYEKAAAWLFVVGSFQFLVRPTIRLVSHIHIKRIPASHWDS</sequence>
<name>A0A1V2DV77_9GAMM</name>
<dbReference type="AlphaFoldDB" id="A0A1V2DV77"/>
<feature type="domain" description="YrhK" evidence="2">
    <location>
        <begin position="23"/>
        <end position="79"/>
    </location>
</feature>
<dbReference type="OrthoDB" id="5519470at2"/>
<proteinExistence type="predicted"/>
<evidence type="ECO:0000259" key="2">
    <source>
        <dbReference type="Pfam" id="PF14145"/>
    </source>
</evidence>
<feature type="transmembrane region" description="Helical" evidence="1">
    <location>
        <begin position="30"/>
        <end position="49"/>
    </location>
</feature>
<dbReference type="InterPro" id="IPR025424">
    <property type="entry name" value="YrhK_domain"/>
</dbReference>
<accession>A0A1V2DV77</accession>
<dbReference type="Pfam" id="PF14145">
    <property type="entry name" value="YrhK"/>
    <property type="match status" value="1"/>
</dbReference>
<keyword evidence="1" id="KW-0812">Transmembrane</keyword>
<feature type="transmembrane region" description="Helical" evidence="1">
    <location>
        <begin position="55"/>
        <end position="73"/>
    </location>
</feature>
<dbReference type="EMBL" id="MSCW01000005">
    <property type="protein sequence ID" value="ONF44266.1"/>
    <property type="molecule type" value="Genomic_DNA"/>
</dbReference>
<keyword evidence="1" id="KW-0472">Membrane</keyword>
<reference evidence="3 4" key="1">
    <citation type="submission" date="2016-12" db="EMBL/GenBank/DDBJ databases">
        <title>Marinobacter lutaoensis whole genome sequencing.</title>
        <authorList>
            <person name="Verma A."/>
            <person name="Krishnamurthi S."/>
        </authorList>
    </citation>
    <scope>NUCLEOTIDE SEQUENCE [LARGE SCALE GENOMIC DNA]</scope>
    <source>
        <strain evidence="3 4">T5054</strain>
    </source>
</reference>
<evidence type="ECO:0000313" key="3">
    <source>
        <dbReference type="EMBL" id="ONF44266.1"/>
    </source>
</evidence>
<dbReference type="STRING" id="135739.BTO32_06315"/>
<comment type="caution">
    <text evidence="3">The sequence shown here is derived from an EMBL/GenBank/DDBJ whole genome shotgun (WGS) entry which is preliminary data.</text>
</comment>
<keyword evidence="1" id="KW-1133">Transmembrane helix</keyword>
<organism evidence="3 4">
    <name type="scientific">Marinobacter lutaoensis</name>
    <dbReference type="NCBI Taxonomy" id="135739"/>
    <lineage>
        <taxon>Bacteria</taxon>
        <taxon>Pseudomonadati</taxon>
        <taxon>Pseudomonadota</taxon>
        <taxon>Gammaproteobacteria</taxon>
        <taxon>Pseudomonadales</taxon>
        <taxon>Marinobacteraceae</taxon>
        <taxon>Marinobacter</taxon>
    </lineage>
</organism>
<protein>
    <recommendedName>
        <fullName evidence="2">YrhK domain-containing protein</fullName>
    </recommendedName>
</protein>
<evidence type="ECO:0000256" key="1">
    <source>
        <dbReference type="SAM" id="Phobius"/>
    </source>
</evidence>
<gene>
    <name evidence="3" type="ORF">BTO32_06315</name>
</gene>
<keyword evidence="4" id="KW-1185">Reference proteome</keyword>